<keyword evidence="14" id="KW-1185">Reference proteome</keyword>
<evidence type="ECO:0000256" key="3">
    <source>
        <dbReference type="ARBA" id="ARBA00022475"/>
    </source>
</evidence>
<dbReference type="Pfam" id="PF00690">
    <property type="entry name" value="Cation_ATPase_N"/>
    <property type="match status" value="1"/>
</dbReference>
<dbReference type="GO" id="GO:0006883">
    <property type="term" value="P:intracellular sodium ion homeostasis"/>
    <property type="evidence" value="ECO:0007669"/>
    <property type="project" value="TreeGrafter"/>
</dbReference>
<evidence type="ECO:0000256" key="6">
    <source>
        <dbReference type="ARBA" id="ARBA00022741"/>
    </source>
</evidence>
<dbReference type="GO" id="GO:0036376">
    <property type="term" value="P:sodium ion export across plasma membrane"/>
    <property type="evidence" value="ECO:0007669"/>
    <property type="project" value="TreeGrafter"/>
</dbReference>
<dbReference type="SMART" id="SM00831">
    <property type="entry name" value="Cation_ATPase_N"/>
    <property type="match status" value="1"/>
</dbReference>
<dbReference type="InterPro" id="IPR023298">
    <property type="entry name" value="ATPase_P-typ_TM_dom_sf"/>
</dbReference>
<evidence type="ECO:0000256" key="5">
    <source>
        <dbReference type="ARBA" id="ARBA00022723"/>
    </source>
</evidence>
<dbReference type="Proteomes" id="UP000013963">
    <property type="component" value="Chromosome"/>
</dbReference>
<dbReference type="PRINTS" id="PR00120">
    <property type="entry name" value="HATPASE"/>
</dbReference>
<dbReference type="Gene3D" id="3.40.1110.10">
    <property type="entry name" value="Calcium-transporting ATPase, cytoplasmic domain N"/>
    <property type="match status" value="1"/>
</dbReference>
<name>R4UF96_9MOLU</name>
<dbReference type="OrthoDB" id="9813266at2"/>
<dbReference type="InterPro" id="IPR004014">
    <property type="entry name" value="ATPase_P-typ_cation-transptr_N"/>
</dbReference>
<dbReference type="InterPro" id="IPR023299">
    <property type="entry name" value="ATPase_P-typ_cyto_dom_N"/>
</dbReference>
<feature type="transmembrane region" description="Helical" evidence="11">
    <location>
        <begin position="856"/>
        <end position="878"/>
    </location>
</feature>
<dbReference type="FunFam" id="3.40.50.1000:FF:000028">
    <property type="entry name" value="Calcium-transporting P-type ATPase, putative"/>
    <property type="match status" value="1"/>
</dbReference>
<protein>
    <submittedName>
        <fullName evidence="13">Cation-transporting ATPase</fullName>
    </submittedName>
</protein>
<dbReference type="Pfam" id="PF13246">
    <property type="entry name" value="Cation_ATPase"/>
    <property type="match status" value="1"/>
</dbReference>
<dbReference type="PANTHER" id="PTHR43294">
    <property type="entry name" value="SODIUM/POTASSIUM-TRANSPORTING ATPASE SUBUNIT ALPHA"/>
    <property type="match status" value="1"/>
</dbReference>
<dbReference type="InterPro" id="IPR018303">
    <property type="entry name" value="ATPase_P-typ_P_site"/>
</dbReference>
<dbReference type="PANTHER" id="PTHR43294:SF21">
    <property type="entry name" value="CATION TRANSPORTING ATPASE"/>
    <property type="match status" value="1"/>
</dbReference>
<dbReference type="InterPro" id="IPR006068">
    <property type="entry name" value="ATPase_P-typ_cation-transptr_C"/>
</dbReference>
<evidence type="ECO:0000256" key="8">
    <source>
        <dbReference type="ARBA" id="ARBA00022967"/>
    </source>
</evidence>
<dbReference type="Pfam" id="PF00122">
    <property type="entry name" value="E1-E2_ATPase"/>
    <property type="match status" value="1"/>
</dbReference>
<dbReference type="SFLD" id="SFLDF00027">
    <property type="entry name" value="p-type_atpase"/>
    <property type="match status" value="1"/>
</dbReference>
<evidence type="ECO:0000256" key="7">
    <source>
        <dbReference type="ARBA" id="ARBA00022840"/>
    </source>
</evidence>
<dbReference type="NCBIfam" id="TIGR01494">
    <property type="entry name" value="ATPase_P-type"/>
    <property type="match status" value="3"/>
</dbReference>
<feature type="transmembrane region" description="Helical" evidence="11">
    <location>
        <begin position="743"/>
        <end position="768"/>
    </location>
</feature>
<comment type="subcellular location">
    <subcellularLocation>
        <location evidence="1">Cell membrane</location>
        <topology evidence="1">Multi-pass membrane protein</topology>
    </subcellularLocation>
</comment>
<feature type="transmembrane region" description="Helical" evidence="11">
    <location>
        <begin position="813"/>
        <end position="836"/>
    </location>
</feature>
<evidence type="ECO:0000256" key="11">
    <source>
        <dbReference type="SAM" id="Phobius"/>
    </source>
</evidence>
<accession>R4UF96</accession>
<dbReference type="InterPro" id="IPR050510">
    <property type="entry name" value="Cation_transp_ATPase_P-type"/>
</dbReference>
<dbReference type="GO" id="GO:1990573">
    <property type="term" value="P:potassium ion import across plasma membrane"/>
    <property type="evidence" value="ECO:0007669"/>
    <property type="project" value="TreeGrafter"/>
</dbReference>
<feature type="transmembrane region" description="Helical" evidence="11">
    <location>
        <begin position="250"/>
        <end position="269"/>
    </location>
</feature>
<keyword evidence="8" id="KW-1278">Translocase</keyword>
<evidence type="ECO:0000256" key="1">
    <source>
        <dbReference type="ARBA" id="ARBA00004651"/>
    </source>
</evidence>
<organism evidence="13 14">
    <name type="scientific">Spiroplasma syrphidicola EA-1</name>
    <dbReference type="NCBI Taxonomy" id="1276229"/>
    <lineage>
        <taxon>Bacteria</taxon>
        <taxon>Bacillati</taxon>
        <taxon>Mycoplasmatota</taxon>
        <taxon>Mollicutes</taxon>
        <taxon>Entomoplasmatales</taxon>
        <taxon>Spiroplasmataceae</taxon>
        <taxon>Spiroplasma</taxon>
    </lineage>
</organism>
<dbReference type="EMBL" id="CP005078">
    <property type="protein sequence ID" value="AGM26579.1"/>
    <property type="molecule type" value="Genomic_DNA"/>
</dbReference>
<dbReference type="eggNOG" id="COG0474">
    <property type="taxonomic scope" value="Bacteria"/>
</dbReference>
<keyword evidence="6" id="KW-0547">Nucleotide-binding</keyword>
<dbReference type="FunFam" id="3.40.50.1000:FF:000001">
    <property type="entry name" value="Phospholipid-transporting ATPase IC"/>
    <property type="match status" value="1"/>
</dbReference>
<dbReference type="SFLD" id="SFLDG00002">
    <property type="entry name" value="C1.7:_P-type_atpase_like"/>
    <property type="match status" value="1"/>
</dbReference>
<dbReference type="KEGG" id="ssyr:SSYRP_v1c09920"/>
<dbReference type="Gene3D" id="3.40.50.1000">
    <property type="entry name" value="HAD superfamily/HAD-like"/>
    <property type="match status" value="1"/>
</dbReference>
<evidence type="ECO:0000256" key="2">
    <source>
        <dbReference type="ARBA" id="ARBA00005675"/>
    </source>
</evidence>
<feature type="transmembrane region" description="Helical" evidence="11">
    <location>
        <begin position="706"/>
        <end position="723"/>
    </location>
</feature>
<keyword evidence="4 11" id="KW-0812">Transmembrane</keyword>
<dbReference type="InterPro" id="IPR023214">
    <property type="entry name" value="HAD_sf"/>
</dbReference>
<evidence type="ECO:0000256" key="4">
    <source>
        <dbReference type="ARBA" id="ARBA00022692"/>
    </source>
</evidence>
<gene>
    <name evidence="13" type="primary">ctp</name>
    <name evidence="13" type="ORF">SSYRP_v1c09920</name>
</gene>
<dbReference type="Pfam" id="PF00689">
    <property type="entry name" value="Cation_ATPase_C"/>
    <property type="match status" value="1"/>
</dbReference>
<dbReference type="PATRIC" id="fig|1276229.3.peg.982"/>
<dbReference type="GO" id="GO:0016887">
    <property type="term" value="F:ATP hydrolysis activity"/>
    <property type="evidence" value="ECO:0007669"/>
    <property type="project" value="InterPro"/>
</dbReference>
<dbReference type="PROSITE" id="PS00154">
    <property type="entry name" value="ATPASE_E1_E2"/>
    <property type="match status" value="1"/>
</dbReference>
<sequence>MWFNRENEDLAKELSTNLDKGLSKETAQERLTQNGKNELPKPKHKPWILLILLALLDPLSIILIVAGISSVVIEKVISNEVHLVDFLVIISIVFLNAIIQTIQQVKARKSLAALEEMTVPKAVVIRDGEVFEIPTSELVTGDVVILEAGKYVPADLRIIQASNLQIDESALTGESVPVEKHAKIITENKLVLAEQHNMAFMSTFVTNGRAVGVVVANAVNSEIGKIAAGLAGAKQEKTPLQLRLAKLTKFVSIFALFLAVSVFLFFFFTDRPNWPVNLMTSVTIAIAVIPESLIVIVTVILSLSTKRMSKINVIVKKLDAVETLGSVNVICSDKTGTLTQNKMTVKKIIFNNASINSEDYKYNNSIHDEHFINSLTLCNDAINEKNEKIGDPTEIALVDFTRRYTIKESEWRKKHKRINEIPFDSERKLMSTINVIGNSEYVYTKGAIDELLKKCTKIYQNDKIVPLTAEIKTELLHAAKTLSLDALRVLAFAHKKFDGNKEDLENDLIFLGAVGMIDPPRPEAIKAIADAHQAGIRVMMITGDHKDTALAIAKQLNLASSSANVISGAEIDELNDDELKNKFKDISIFARVNPEHKTRIVNCLQALNYVVSMTGDGVNDAPSLSKADIGVAMGITGTDVSKQAANIILQDDNFSTILKGVEEGRNVYQKIKRAIAFVISANIANVLAFLIISLTAGIKPFDSVNILWFNLIIETLLAVPIGFDSNDNRLMLDKPRNKKESFFTNSLITILFVALTTTLAVVGTFFIGREVFQDLDSAKMATILVMTCAPAIYVFALQLPNYRIKAHHKWGKVNYYLLGASLIALGLNFLIIYTPGINQIFLLAPSGEQYVTVPTVSWQMTLVAMAMMTVPLIMLLGYDQIRKAIGR</sequence>
<comment type="similarity">
    <text evidence="2">Belongs to the cation transport ATPase (P-type) (TC 3.A.3) family. Type IIA subfamily.</text>
</comment>
<dbReference type="InterPro" id="IPR059000">
    <property type="entry name" value="ATPase_P-type_domA"/>
</dbReference>
<evidence type="ECO:0000256" key="10">
    <source>
        <dbReference type="ARBA" id="ARBA00023136"/>
    </source>
</evidence>
<feature type="domain" description="Cation-transporting P-type ATPase N-terminal" evidence="12">
    <location>
        <begin position="1"/>
        <end position="75"/>
    </location>
</feature>
<keyword evidence="9 11" id="KW-1133">Transmembrane helix</keyword>
<dbReference type="PRINTS" id="PR00119">
    <property type="entry name" value="CATATPASE"/>
</dbReference>
<reference evidence="13 14" key="1">
    <citation type="journal article" date="2013" name="Genome Biol. Evol.">
        <title>Complete genomes of two dipteran-associated spiroplasmas provided insights into the origin, dynamics, and impacts of viral invasion in spiroplasma.</title>
        <authorList>
            <person name="Ku C."/>
            <person name="Lo W.S."/>
            <person name="Chen L.L."/>
            <person name="Kuo C.H."/>
        </authorList>
    </citation>
    <scope>NUCLEOTIDE SEQUENCE [LARGE SCALE GENOMIC DNA]</scope>
    <source>
        <strain evidence="13">EA-1</strain>
    </source>
</reference>
<dbReference type="SUPFAM" id="SSF81665">
    <property type="entry name" value="Calcium ATPase, transmembrane domain M"/>
    <property type="match status" value="1"/>
</dbReference>
<feature type="transmembrane region" description="Helical" evidence="11">
    <location>
        <begin position="81"/>
        <end position="99"/>
    </location>
</feature>
<dbReference type="GO" id="GO:0005524">
    <property type="term" value="F:ATP binding"/>
    <property type="evidence" value="ECO:0007669"/>
    <property type="project" value="UniProtKB-KW"/>
</dbReference>
<evidence type="ECO:0000313" key="13">
    <source>
        <dbReference type="EMBL" id="AGM26579.1"/>
    </source>
</evidence>
<dbReference type="HOGENOM" id="CLU_002360_3_3_14"/>
<feature type="transmembrane region" description="Helical" evidence="11">
    <location>
        <begin position="780"/>
        <end position="801"/>
    </location>
</feature>
<evidence type="ECO:0000259" key="12">
    <source>
        <dbReference type="SMART" id="SM00831"/>
    </source>
</evidence>
<feature type="transmembrane region" description="Helical" evidence="11">
    <location>
        <begin position="281"/>
        <end position="303"/>
    </location>
</feature>
<dbReference type="SFLD" id="SFLDS00003">
    <property type="entry name" value="Haloacid_Dehalogenase"/>
    <property type="match status" value="1"/>
</dbReference>
<evidence type="ECO:0000313" key="14">
    <source>
        <dbReference type="Proteomes" id="UP000013963"/>
    </source>
</evidence>
<feature type="transmembrane region" description="Helical" evidence="11">
    <location>
        <begin position="47"/>
        <end position="69"/>
    </location>
</feature>
<proteinExistence type="inferred from homology"/>
<dbReference type="Gene3D" id="2.70.150.10">
    <property type="entry name" value="Calcium-transporting ATPase, cytoplasmic transduction domain A"/>
    <property type="match status" value="1"/>
</dbReference>
<evidence type="ECO:0000256" key="9">
    <source>
        <dbReference type="ARBA" id="ARBA00022989"/>
    </source>
</evidence>
<keyword evidence="7" id="KW-0067">ATP-binding</keyword>
<dbReference type="SUPFAM" id="SSF56784">
    <property type="entry name" value="HAD-like"/>
    <property type="match status" value="1"/>
</dbReference>
<feature type="transmembrane region" description="Helical" evidence="11">
    <location>
        <begin position="674"/>
        <end position="694"/>
    </location>
</feature>
<dbReference type="GO" id="GO:0030007">
    <property type="term" value="P:intracellular potassium ion homeostasis"/>
    <property type="evidence" value="ECO:0007669"/>
    <property type="project" value="TreeGrafter"/>
</dbReference>
<dbReference type="GO" id="GO:0046872">
    <property type="term" value="F:metal ion binding"/>
    <property type="evidence" value="ECO:0007669"/>
    <property type="project" value="UniProtKB-KW"/>
</dbReference>
<dbReference type="InterPro" id="IPR044492">
    <property type="entry name" value="P_typ_ATPase_HD_dom"/>
</dbReference>
<keyword evidence="10 11" id="KW-0472">Membrane</keyword>
<dbReference type="FunFam" id="2.70.150.10:FF:000016">
    <property type="entry name" value="Calcium-transporting P-type ATPase putative"/>
    <property type="match status" value="1"/>
</dbReference>
<dbReference type="GO" id="GO:0005886">
    <property type="term" value="C:plasma membrane"/>
    <property type="evidence" value="ECO:0007669"/>
    <property type="project" value="UniProtKB-SubCell"/>
</dbReference>
<dbReference type="STRING" id="1276229.SSYRP_v1c09920"/>
<dbReference type="AlphaFoldDB" id="R4UF96"/>
<dbReference type="InterPro" id="IPR036412">
    <property type="entry name" value="HAD-like_sf"/>
</dbReference>
<dbReference type="SUPFAM" id="SSF81660">
    <property type="entry name" value="Metal cation-transporting ATPase, ATP-binding domain N"/>
    <property type="match status" value="1"/>
</dbReference>
<dbReference type="Gene3D" id="1.20.1110.10">
    <property type="entry name" value="Calcium-transporting ATPase, transmembrane domain"/>
    <property type="match status" value="1"/>
</dbReference>
<dbReference type="GO" id="GO:0005391">
    <property type="term" value="F:P-type sodium:potassium-exchanging transporter activity"/>
    <property type="evidence" value="ECO:0007669"/>
    <property type="project" value="TreeGrafter"/>
</dbReference>
<dbReference type="GO" id="GO:1902600">
    <property type="term" value="P:proton transmembrane transport"/>
    <property type="evidence" value="ECO:0007669"/>
    <property type="project" value="TreeGrafter"/>
</dbReference>
<keyword evidence="3" id="KW-1003">Cell membrane</keyword>
<dbReference type="RefSeq" id="WP_016341218.1">
    <property type="nucleotide sequence ID" value="NC_021284.1"/>
</dbReference>
<keyword evidence="5" id="KW-0479">Metal-binding</keyword>
<dbReference type="InterPro" id="IPR008250">
    <property type="entry name" value="ATPase_P-typ_transduc_dom_A_sf"/>
</dbReference>
<dbReference type="SUPFAM" id="SSF81653">
    <property type="entry name" value="Calcium ATPase, transduction domain A"/>
    <property type="match status" value="1"/>
</dbReference>
<dbReference type="InterPro" id="IPR001757">
    <property type="entry name" value="P_typ_ATPase"/>
</dbReference>